<sequence length="124" mass="13980">MELKVWVEAVVRVIVCQDVVIALAQAIGQTGRYVLIQKLRGTERQLVADDCPLESLSYLSQLAIKIQFILRCTSPSSTDGPNRPNLDRVHPFERRTRSRVCSPLNSSHFNTHINPLRGNLENIS</sequence>
<dbReference type="PANTHER" id="PTHR15286:SF11">
    <property type="entry name" value="RAS ASSOCIATION DOMAIN-CONTAINING PROTEIN 7"/>
    <property type="match status" value="1"/>
</dbReference>
<evidence type="ECO:0000313" key="2">
    <source>
        <dbReference type="Proteomes" id="UP000314982"/>
    </source>
</evidence>
<reference evidence="1" key="2">
    <citation type="submission" date="2025-08" db="UniProtKB">
        <authorList>
            <consortium name="Ensembl"/>
        </authorList>
    </citation>
    <scope>IDENTIFICATION</scope>
</reference>
<dbReference type="PANTHER" id="PTHR15286">
    <property type="entry name" value="RAS-ASSOCIATING DOMAIN CONTAINING PROTEIN"/>
    <property type="match status" value="1"/>
</dbReference>
<dbReference type="InterPro" id="IPR029071">
    <property type="entry name" value="Ubiquitin-like_domsf"/>
</dbReference>
<organism evidence="1 2">
    <name type="scientific">Hucho hucho</name>
    <name type="common">huchen</name>
    <dbReference type="NCBI Taxonomy" id="62062"/>
    <lineage>
        <taxon>Eukaryota</taxon>
        <taxon>Metazoa</taxon>
        <taxon>Chordata</taxon>
        <taxon>Craniata</taxon>
        <taxon>Vertebrata</taxon>
        <taxon>Euteleostomi</taxon>
        <taxon>Actinopterygii</taxon>
        <taxon>Neopterygii</taxon>
        <taxon>Teleostei</taxon>
        <taxon>Protacanthopterygii</taxon>
        <taxon>Salmoniformes</taxon>
        <taxon>Salmonidae</taxon>
        <taxon>Salmoninae</taxon>
        <taxon>Hucho</taxon>
    </lineage>
</organism>
<dbReference type="SUPFAM" id="SSF54236">
    <property type="entry name" value="Ubiquitin-like"/>
    <property type="match status" value="1"/>
</dbReference>
<protein>
    <recommendedName>
        <fullName evidence="3">Ras-associating domain-containing protein</fullName>
    </recommendedName>
</protein>
<dbReference type="STRING" id="62062.ENSHHUP00000072905"/>
<proteinExistence type="predicted"/>
<reference evidence="2" key="1">
    <citation type="submission" date="2018-06" db="EMBL/GenBank/DDBJ databases">
        <title>Genome assembly of Danube salmon.</title>
        <authorList>
            <person name="Macqueen D.J."/>
            <person name="Gundappa M.K."/>
        </authorList>
    </citation>
    <scope>NUCLEOTIDE SEQUENCE [LARGE SCALE GENOMIC DNA]</scope>
</reference>
<dbReference type="GeneTree" id="ENSGT00950000182839"/>
<name>A0A4W5QG05_9TELE</name>
<keyword evidence="2" id="KW-1185">Reference proteome</keyword>
<accession>A0A4W5QG05</accession>
<evidence type="ECO:0000313" key="1">
    <source>
        <dbReference type="Ensembl" id="ENSHHUP00000072905.1"/>
    </source>
</evidence>
<dbReference type="Proteomes" id="UP000314982">
    <property type="component" value="Unassembled WGS sequence"/>
</dbReference>
<dbReference type="Gene3D" id="3.10.20.90">
    <property type="entry name" value="Phosphatidylinositol 3-kinase Catalytic Subunit, Chain A, domain 1"/>
    <property type="match status" value="1"/>
</dbReference>
<dbReference type="InterPro" id="IPR033593">
    <property type="entry name" value="N-RASSF"/>
</dbReference>
<dbReference type="Ensembl" id="ENSHHUT00000075311.1">
    <property type="protein sequence ID" value="ENSHHUP00000072905.1"/>
    <property type="gene ID" value="ENSHHUG00000042799.1"/>
</dbReference>
<dbReference type="AlphaFoldDB" id="A0A4W5QG05"/>
<evidence type="ECO:0008006" key="3">
    <source>
        <dbReference type="Google" id="ProtNLM"/>
    </source>
</evidence>
<reference evidence="1" key="3">
    <citation type="submission" date="2025-09" db="UniProtKB">
        <authorList>
            <consortium name="Ensembl"/>
        </authorList>
    </citation>
    <scope>IDENTIFICATION</scope>
</reference>